<dbReference type="Gene3D" id="3.30.300.20">
    <property type="match status" value="1"/>
</dbReference>
<dbReference type="AlphaFoldDB" id="A0A848HTT0"/>
<comment type="caution">
    <text evidence="1">The sequence shown here is derived from an EMBL/GenBank/DDBJ whole genome shotgun (WGS) entry which is preliminary data.</text>
</comment>
<dbReference type="EMBL" id="JABBGG010000010">
    <property type="protein sequence ID" value="NML62713.1"/>
    <property type="molecule type" value="Genomic_DNA"/>
</dbReference>
<dbReference type="InterPro" id="IPR003718">
    <property type="entry name" value="OsmC/Ohr_fam"/>
</dbReference>
<evidence type="ECO:0000313" key="2">
    <source>
        <dbReference type="Proteomes" id="UP000583752"/>
    </source>
</evidence>
<dbReference type="InterPro" id="IPR052707">
    <property type="entry name" value="OsmC_Ohr_Peroxiredoxin"/>
</dbReference>
<dbReference type="SUPFAM" id="SSF82784">
    <property type="entry name" value="OsmC-like"/>
    <property type="match status" value="1"/>
</dbReference>
<sequence length="153" mass="16647">MKQFEARLAWQRGAQSFADQRYSRAHEWIFDGGLRVPASSSPLSVPAPMSDPAAIDPEEALVAAASSCHMLFFLSIAAQRGFVVDDYRDHALGYMEKNEEGNISMTKIALRPVITFALTPPTAAELAAIHHAAHAKCYIANSIKADVVVEAPH</sequence>
<proteinExistence type="predicted"/>
<gene>
    <name evidence="1" type="ORF">HHL21_16830</name>
</gene>
<dbReference type="PANTHER" id="PTHR42830">
    <property type="entry name" value="OSMOTICALLY INDUCIBLE FAMILY PROTEIN"/>
    <property type="match status" value="1"/>
</dbReference>
<organism evidence="1 2">
    <name type="scientific">Massilia polaris</name>
    <dbReference type="NCBI Taxonomy" id="2728846"/>
    <lineage>
        <taxon>Bacteria</taxon>
        <taxon>Pseudomonadati</taxon>
        <taxon>Pseudomonadota</taxon>
        <taxon>Betaproteobacteria</taxon>
        <taxon>Burkholderiales</taxon>
        <taxon>Oxalobacteraceae</taxon>
        <taxon>Telluria group</taxon>
        <taxon>Massilia</taxon>
    </lineage>
</organism>
<evidence type="ECO:0000313" key="1">
    <source>
        <dbReference type="EMBL" id="NML62713.1"/>
    </source>
</evidence>
<dbReference type="RefSeq" id="WP_169467969.1">
    <property type="nucleotide sequence ID" value="NZ_JABBGG010000010.1"/>
</dbReference>
<protein>
    <submittedName>
        <fullName evidence="1">OsmC family peroxiredoxin</fullName>
    </submittedName>
</protein>
<keyword evidence="2" id="KW-1185">Reference proteome</keyword>
<accession>A0A848HTT0</accession>
<dbReference type="PANTHER" id="PTHR42830:SF2">
    <property type="entry name" value="OSMC_OHR FAMILY PROTEIN"/>
    <property type="match status" value="1"/>
</dbReference>
<dbReference type="Proteomes" id="UP000583752">
    <property type="component" value="Unassembled WGS sequence"/>
</dbReference>
<name>A0A848HTT0_9BURK</name>
<dbReference type="InterPro" id="IPR015946">
    <property type="entry name" value="KH_dom-like_a/b"/>
</dbReference>
<reference evidence="1 2" key="1">
    <citation type="submission" date="2020-04" db="EMBL/GenBank/DDBJ databases">
        <title>Massilia sp. RP-1-19 isolated from soil.</title>
        <authorList>
            <person name="Dahal R.H."/>
        </authorList>
    </citation>
    <scope>NUCLEOTIDE SEQUENCE [LARGE SCALE GENOMIC DNA]</scope>
    <source>
        <strain evidence="1 2">RP-1-19</strain>
    </source>
</reference>
<dbReference type="Pfam" id="PF02566">
    <property type="entry name" value="OsmC"/>
    <property type="match status" value="1"/>
</dbReference>
<dbReference type="InterPro" id="IPR036102">
    <property type="entry name" value="OsmC/Ohrsf"/>
</dbReference>